<name>A0ABU4IT09_9VIBR</name>
<comment type="caution">
    <text evidence="2">The sequence shown here is derived from an EMBL/GenBank/DDBJ whole genome shotgun (WGS) entry which is preliminary data.</text>
</comment>
<feature type="region of interest" description="Disordered" evidence="1">
    <location>
        <begin position="1"/>
        <end position="21"/>
    </location>
</feature>
<reference evidence="2 3" key="1">
    <citation type="submission" date="2023-11" db="EMBL/GenBank/DDBJ databases">
        <title>Plant-associative lifestyle of Vibrio porteresiae and its evolutionary dynamics.</title>
        <authorList>
            <person name="Rameshkumar N."/>
            <person name="Kirti K."/>
        </authorList>
    </citation>
    <scope>NUCLEOTIDE SEQUENCE [LARGE SCALE GENOMIC DNA]</scope>
    <source>
        <strain evidence="2 3">MSSRF7</strain>
    </source>
</reference>
<feature type="compositionally biased region" description="Polar residues" evidence="1">
    <location>
        <begin position="11"/>
        <end position="21"/>
    </location>
</feature>
<sequence>MDDFSGLLEQDANQSGPDDVSRTQTLGILGYFFGLEKVPGAQSEMAMRSEKVIASQTQHHPFTFPAFGVAV</sequence>
<gene>
    <name evidence="2" type="ORF">SBX64_08340</name>
</gene>
<proteinExistence type="predicted"/>
<keyword evidence="3" id="KW-1185">Reference proteome</keyword>
<dbReference type="EMBL" id="JAWRCP010000001">
    <property type="protein sequence ID" value="MDW6092552.1"/>
    <property type="molecule type" value="Genomic_DNA"/>
</dbReference>
<protein>
    <submittedName>
        <fullName evidence="2">Uncharacterized protein</fullName>
    </submittedName>
</protein>
<evidence type="ECO:0000256" key="1">
    <source>
        <dbReference type="SAM" id="MobiDB-lite"/>
    </source>
</evidence>
<accession>A0ABU4IT09</accession>
<evidence type="ECO:0000313" key="2">
    <source>
        <dbReference type="EMBL" id="MDW6092552.1"/>
    </source>
</evidence>
<dbReference type="RefSeq" id="WP_318584749.1">
    <property type="nucleotide sequence ID" value="NZ_JAWRCP010000001.1"/>
</dbReference>
<dbReference type="Proteomes" id="UP001279860">
    <property type="component" value="Unassembled WGS sequence"/>
</dbReference>
<organism evidence="2 3">
    <name type="scientific">Vibrio rhizosphaerae</name>
    <dbReference type="NCBI Taxonomy" id="398736"/>
    <lineage>
        <taxon>Bacteria</taxon>
        <taxon>Pseudomonadati</taxon>
        <taxon>Pseudomonadota</taxon>
        <taxon>Gammaproteobacteria</taxon>
        <taxon>Vibrionales</taxon>
        <taxon>Vibrionaceae</taxon>
        <taxon>Vibrio</taxon>
    </lineage>
</organism>
<evidence type="ECO:0000313" key="3">
    <source>
        <dbReference type="Proteomes" id="UP001279860"/>
    </source>
</evidence>